<evidence type="ECO:0000313" key="2">
    <source>
        <dbReference type="Proteomes" id="UP000784294"/>
    </source>
</evidence>
<dbReference type="Proteomes" id="UP000784294">
    <property type="component" value="Unassembled WGS sequence"/>
</dbReference>
<comment type="caution">
    <text evidence="1">The sequence shown here is derived from an EMBL/GenBank/DDBJ whole genome shotgun (WGS) entry which is preliminary data.</text>
</comment>
<sequence length="175" mass="19169">MALASVKSWLELCPPFEWRSPKQLMMQVETGHLVEPVVEATVDLRTTSRLADTKEAKFEPISRRDEADLRLASKRRMAWAEKIGCVVTSTLMVPASSTVVPAKTSMTATMEKKKANRTLRLDTSTSVKMAVGGTLRQGSASGRTTIESESELLDGASMYGPITLNMLLIFCVSSK</sequence>
<evidence type="ECO:0000313" key="1">
    <source>
        <dbReference type="EMBL" id="VEL26410.1"/>
    </source>
</evidence>
<accession>A0A448X2L0</accession>
<organism evidence="1 2">
    <name type="scientific">Protopolystoma xenopodis</name>
    <dbReference type="NCBI Taxonomy" id="117903"/>
    <lineage>
        <taxon>Eukaryota</taxon>
        <taxon>Metazoa</taxon>
        <taxon>Spiralia</taxon>
        <taxon>Lophotrochozoa</taxon>
        <taxon>Platyhelminthes</taxon>
        <taxon>Monogenea</taxon>
        <taxon>Polyopisthocotylea</taxon>
        <taxon>Polystomatidea</taxon>
        <taxon>Polystomatidae</taxon>
        <taxon>Protopolystoma</taxon>
    </lineage>
</organism>
<protein>
    <submittedName>
        <fullName evidence="1">Uncharacterized protein</fullName>
    </submittedName>
</protein>
<reference evidence="1" key="1">
    <citation type="submission" date="2018-11" db="EMBL/GenBank/DDBJ databases">
        <authorList>
            <consortium name="Pathogen Informatics"/>
        </authorList>
    </citation>
    <scope>NUCLEOTIDE SEQUENCE</scope>
</reference>
<dbReference type="EMBL" id="CAAALY010080067">
    <property type="protein sequence ID" value="VEL26410.1"/>
    <property type="molecule type" value="Genomic_DNA"/>
</dbReference>
<proteinExistence type="predicted"/>
<gene>
    <name evidence="1" type="ORF">PXEA_LOCUS19850</name>
</gene>
<name>A0A448X2L0_9PLAT</name>
<keyword evidence="2" id="KW-1185">Reference proteome</keyword>
<dbReference type="AlphaFoldDB" id="A0A448X2L0"/>